<dbReference type="EMBL" id="CP036264">
    <property type="protein sequence ID" value="QEG00498.1"/>
    <property type="molecule type" value="Genomic_DNA"/>
</dbReference>
<proteinExistence type="predicted"/>
<gene>
    <name evidence="3" type="primary">hcf136</name>
    <name evidence="3" type="ORF">Mal15_45680</name>
</gene>
<dbReference type="PANTHER" id="PTHR47199:SF2">
    <property type="entry name" value="PHOTOSYSTEM II STABILITY_ASSEMBLY FACTOR HCF136, CHLOROPLASTIC"/>
    <property type="match status" value="1"/>
</dbReference>
<dbReference type="Gene3D" id="2.60.40.1190">
    <property type="match status" value="1"/>
</dbReference>
<evidence type="ECO:0000256" key="1">
    <source>
        <dbReference type="SAM" id="MobiDB-lite"/>
    </source>
</evidence>
<dbReference type="KEGG" id="smam:Mal15_45680"/>
<dbReference type="Gene3D" id="2.130.10.10">
    <property type="entry name" value="YVTN repeat-like/Quinoprotein amine dehydrogenase"/>
    <property type="match status" value="2"/>
</dbReference>
<dbReference type="CDD" id="cd15482">
    <property type="entry name" value="Sialidase_non-viral"/>
    <property type="match status" value="1"/>
</dbReference>
<protein>
    <submittedName>
        <fullName evidence="3">Ycf48-like protein</fullName>
    </submittedName>
</protein>
<reference evidence="3 4" key="1">
    <citation type="submission" date="2019-02" db="EMBL/GenBank/DDBJ databases">
        <title>Planctomycetal bacteria perform biofilm scaping via a novel small molecule.</title>
        <authorList>
            <person name="Jeske O."/>
            <person name="Boedeker C."/>
            <person name="Wiegand S."/>
            <person name="Breitling P."/>
            <person name="Kallscheuer N."/>
            <person name="Jogler M."/>
            <person name="Rohde M."/>
            <person name="Petersen J."/>
            <person name="Medema M.H."/>
            <person name="Surup F."/>
            <person name="Jogler C."/>
        </authorList>
    </citation>
    <scope>NUCLEOTIDE SEQUENCE [LARGE SCALE GENOMIC DNA]</scope>
    <source>
        <strain evidence="3 4">Mal15</strain>
    </source>
</reference>
<feature type="compositionally biased region" description="Polar residues" evidence="1">
    <location>
        <begin position="219"/>
        <end position="230"/>
    </location>
</feature>
<evidence type="ECO:0000313" key="3">
    <source>
        <dbReference type="EMBL" id="QEG00498.1"/>
    </source>
</evidence>
<feature type="signal peptide" evidence="2">
    <location>
        <begin position="1"/>
        <end position="21"/>
    </location>
</feature>
<accession>A0A5B9MNU1</accession>
<dbReference type="RefSeq" id="WP_147869729.1">
    <property type="nucleotide sequence ID" value="NZ_CP036264.1"/>
</dbReference>
<name>A0A5B9MNU1_9BACT</name>
<dbReference type="AlphaFoldDB" id="A0A5B9MNU1"/>
<keyword evidence="2" id="KW-0732">Signal</keyword>
<sequence length="959" mass="104120" precursor="true">MKHVVYTIVATTLAVISPAHAQDFTNVRDTLRSLPPIQAAPITSSIHSKGVAPEALTPPDYCDGETLRDSATVRAIRFADQRRGVAVGDHGSILVTRDGGESWSAVESGVQCRLNDAVWVDAQRVIAIGGGVDVVTRISRGVVLVSHDAGASWRRSADSELPLLRTIQYQSGEEFAGGRRPAIAAIGAPDPITGATSFQSRDGGRSWQSTLDPQPDASLPSQRLSSRNAATADQSAMLAEAIQTRSVVRTFCRLDGRTMLCAGDHGNIFRSTDGGQSWAPVRRLPTEESVASTPSEPSSCALLVIAANEDQIPWSLIGRETLEKRWRCNLIVGTADGREMHALDQAAMQLGVAAVDTFRESDTAASLATLRRWIDVHRPPILALAADLPQETQSALLQHAVAGGTEKVVQYANHGQGETLLHDSAMLPDCGVLAGDFAEDSLMLVADFDLHAGPDLTNNPWVAINTRYSSGSQSVRGDSLGVGVRLARGHRLPPRKSRASHRRLQVIQGRLKQQTAIKEMLALETNKFVSTMRRLLDQTSREDQFRSAWSIARQSIAQTNRITVWDEISRRFDDSSAAQLLKLHARARQHSREWDRHPVSAIRLDSSGQPHVHTGSNAISADVRQSLPETAQELFPTRGGHAAIVSPFQSHTALSNSAGLSNSTGPMDSQSGVIQASATVPLAGGRGGGLLTPLRQTGSKSDQKLDLAWQMHPVRLIAEDAFAQRQRGGPEPTRAESSDEDVPAEMTSQQDFSADVRRIADRQSPWSSLLQSASDQVAVAVATPSPPRLDGLLDESFWNADHARAALTRGATPSKLRFSWDDQFIYVAMQIPAAEFASTDESGPVGRRDADLRQSDRVILGLDIDRDLLTAMHLGFTRDGRTHDDLDGSDHWNPTWYVATHRSEEGVVTAEIAIEQNGLGTTVRAGDSWFIESRSIAAGRPRHYPLMPDPLTRVRVDFR</sequence>
<evidence type="ECO:0000256" key="2">
    <source>
        <dbReference type="SAM" id="SignalP"/>
    </source>
</evidence>
<dbReference type="Proteomes" id="UP000321353">
    <property type="component" value="Chromosome"/>
</dbReference>
<keyword evidence="4" id="KW-1185">Reference proteome</keyword>
<dbReference type="SUPFAM" id="SSF110296">
    <property type="entry name" value="Oligoxyloglucan reducing end-specific cellobiohydrolase"/>
    <property type="match status" value="1"/>
</dbReference>
<feature type="region of interest" description="Disordered" evidence="1">
    <location>
        <begin position="187"/>
        <end position="230"/>
    </location>
</feature>
<feature type="region of interest" description="Disordered" evidence="1">
    <location>
        <begin position="723"/>
        <end position="751"/>
    </location>
</feature>
<dbReference type="SUPFAM" id="SSF49344">
    <property type="entry name" value="CBD9-like"/>
    <property type="match status" value="1"/>
</dbReference>
<feature type="chain" id="PRO_5022658614" evidence="2">
    <location>
        <begin position="22"/>
        <end position="959"/>
    </location>
</feature>
<dbReference type="PANTHER" id="PTHR47199">
    <property type="entry name" value="PHOTOSYSTEM II STABILITY/ASSEMBLY FACTOR HCF136, CHLOROPLASTIC"/>
    <property type="match status" value="1"/>
</dbReference>
<feature type="compositionally biased region" description="Polar residues" evidence="1">
    <location>
        <begin position="196"/>
        <end position="212"/>
    </location>
</feature>
<evidence type="ECO:0000313" key="4">
    <source>
        <dbReference type="Proteomes" id="UP000321353"/>
    </source>
</evidence>
<dbReference type="InterPro" id="IPR015943">
    <property type="entry name" value="WD40/YVTN_repeat-like_dom_sf"/>
</dbReference>
<organism evidence="3 4">
    <name type="scientific">Stieleria maiorica</name>
    <dbReference type="NCBI Taxonomy" id="2795974"/>
    <lineage>
        <taxon>Bacteria</taxon>
        <taxon>Pseudomonadati</taxon>
        <taxon>Planctomycetota</taxon>
        <taxon>Planctomycetia</taxon>
        <taxon>Pirellulales</taxon>
        <taxon>Pirellulaceae</taxon>
        <taxon>Stieleria</taxon>
    </lineage>
</organism>